<evidence type="ECO:0000313" key="2">
    <source>
        <dbReference type="EMBL" id="GGA54163.1"/>
    </source>
</evidence>
<organism evidence="2 3">
    <name type="scientific">Nitratireductor aestuarii</name>
    <dbReference type="NCBI Taxonomy" id="1735103"/>
    <lineage>
        <taxon>Bacteria</taxon>
        <taxon>Pseudomonadati</taxon>
        <taxon>Pseudomonadota</taxon>
        <taxon>Alphaproteobacteria</taxon>
        <taxon>Hyphomicrobiales</taxon>
        <taxon>Phyllobacteriaceae</taxon>
        <taxon>Nitratireductor</taxon>
    </lineage>
</organism>
<dbReference type="CDD" id="cd06532">
    <property type="entry name" value="Glyco_transf_25"/>
    <property type="match status" value="1"/>
</dbReference>
<keyword evidence="3" id="KW-1185">Reference proteome</keyword>
<dbReference type="Proteomes" id="UP000636264">
    <property type="component" value="Unassembled WGS sequence"/>
</dbReference>
<gene>
    <name evidence="2" type="ORF">GCM10011385_04670</name>
</gene>
<reference evidence="2" key="2">
    <citation type="submission" date="2020-09" db="EMBL/GenBank/DDBJ databases">
        <authorList>
            <person name="Sun Q."/>
            <person name="Zhou Y."/>
        </authorList>
    </citation>
    <scope>NUCLEOTIDE SEQUENCE</scope>
    <source>
        <strain evidence="2">CGMCC 1.15320</strain>
    </source>
</reference>
<proteinExistence type="predicted"/>
<evidence type="ECO:0000313" key="3">
    <source>
        <dbReference type="Proteomes" id="UP000636264"/>
    </source>
</evidence>
<comment type="caution">
    <text evidence="2">The sequence shown here is derived from an EMBL/GenBank/DDBJ whole genome shotgun (WGS) entry which is preliminary data.</text>
</comment>
<protein>
    <recommendedName>
        <fullName evidence="1">Glycosyl transferase family 25 domain-containing protein</fullName>
    </recommendedName>
</protein>
<reference evidence="2" key="1">
    <citation type="journal article" date="2014" name="Int. J. Syst. Evol. Microbiol.">
        <title>Complete genome sequence of Corynebacterium casei LMG S-19264T (=DSM 44701T), isolated from a smear-ripened cheese.</title>
        <authorList>
            <consortium name="US DOE Joint Genome Institute (JGI-PGF)"/>
            <person name="Walter F."/>
            <person name="Albersmeier A."/>
            <person name="Kalinowski J."/>
            <person name="Ruckert C."/>
        </authorList>
    </citation>
    <scope>NUCLEOTIDE SEQUENCE</scope>
    <source>
        <strain evidence="2">CGMCC 1.15320</strain>
    </source>
</reference>
<name>A0A916RF50_9HYPH</name>
<feature type="domain" description="Glycosyl transferase family 25" evidence="1">
    <location>
        <begin position="6"/>
        <end position="180"/>
    </location>
</feature>
<evidence type="ECO:0000259" key="1">
    <source>
        <dbReference type="Pfam" id="PF01755"/>
    </source>
</evidence>
<dbReference type="EMBL" id="BMIF01000001">
    <property type="protein sequence ID" value="GGA54163.1"/>
    <property type="molecule type" value="Genomic_DNA"/>
</dbReference>
<accession>A0A916RF50</accession>
<dbReference type="InterPro" id="IPR002654">
    <property type="entry name" value="Glyco_trans_25"/>
</dbReference>
<dbReference type="Pfam" id="PF01755">
    <property type="entry name" value="Glyco_transf_25"/>
    <property type="match status" value="1"/>
</dbReference>
<dbReference type="RefSeq" id="WP_188719318.1">
    <property type="nucleotide sequence ID" value="NZ_BMIF01000001.1"/>
</dbReference>
<sequence length="244" mass="27414">MTCELPFLVINLDRSRDRWKSIENQAKAAGIQLERVPAVDGNAIPDTEWVNFDRRKFYLCHGRRPIGAEYGCYMSHIHALQRIVDQNIPYAVILEDDAGIPQDAMKRLQAIIDSGLGFDVVKLFNHRTKGFVTKAKTSEGDELGRCIHGPLGSSMGYLVTRDGAQRLLDTLLPMFLPYDVALERGWKGGVRIYLTREPVIRPAQIAVSTIGSYAGTKFPRILRIPTAFFRGVDYLSRTVYALKG</sequence>
<dbReference type="AlphaFoldDB" id="A0A916RF50"/>